<evidence type="ECO:0000256" key="4">
    <source>
        <dbReference type="ARBA" id="ARBA00022723"/>
    </source>
</evidence>
<evidence type="ECO:0000259" key="10">
    <source>
        <dbReference type="PROSITE" id="PS51410"/>
    </source>
</evidence>
<feature type="binding site" evidence="8">
    <location>
        <position position="419"/>
    </location>
    <ligand>
        <name>Fe cation</name>
        <dbReference type="ChEBI" id="CHEBI:24875"/>
    </ligand>
</feature>
<feature type="domain" description="ACT" evidence="11">
    <location>
        <begin position="174"/>
        <end position="257"/>
    </location>
</feature>
<protein>
    <recommendedName>
        <fullName evidence="3">phenylalanine 4-monooxygenase</fullName>
        <ecNumber evidence="3">1.14.16.1</ecNumber>
    </recommendedName>
</protein>
<dbReference type="InterPro" id="IPR018528">
    <property type="entry name" value="Preph_deHydtase_CS"/>
</dbReference>
<comment type="caution">
    <text evidence="12">The sequence shown here is derived from an EMBL/GenBank/DDBJ whole genome shotgun (WGS) entry which is preliminary data.</text>
</comment>
<feature type="region of interest" description="Disordered" evidence="9">
    <location>
        <begin position="126"/>
        <end position="146"/>
    </location>
</feature>
<feature type="binding site" evidence="8">
    <location>
        <position position="464"/>
    </location>
    <ligand>
        <name>Fe cation</name>
        <dbReference type="ChEBI" id="CHEBI:24875"/>
    </ligand>
</feature>
<dbReference type="PANTHER" id="PTHR11473:SF24">
    <property type="entry name" value="PHENYLALANINE-4-HYDROXYLASE"/>
    <property type="match status" value="1"/>
</dbReference>
<evidence type="ECO:0000256" key="2">
    <source>
        <dbReference type="ARBA" id="ARBA00009712"/>
    </source>
</evidence>
<keyword evidence="5" id="KW-0560">Oxidoreductase</keyword>
<comment type="cofactor">
    <cofactor evidence="1 8">
        <name>Fe(2+)</name>
        <dbReference type="ChEBI" id="CHEBI:29033"/>
    </cofactor>
</comment>
<proteinExistence type="inferred from homology"/>
<comment type="similarity">
    <text evidence="2">Belongs to the biopterin-dependent aromatic amino acid hydroxylase family.</text>
</comment>
<dbReference type="EMBL" id="JABMIG020000263">
    <property type="protein sequence ID" value="KAL3783337.1"/>
    <property type="molecule type" value="Genomic_DNA"/>
</dbReference>
<dbReference type="InterPro" id="IPR018301">
    <property type="entry name" value="ArAA_hydroxylase_Fe/CU_BS"/>
</dbReference>
<dbReference type="PROSITE" id="PS00858">
    <property type="entry name" value="PREPHENATE_DEHYDR_2"/>
    <property type="match status" value="1"/>
</dbReference>
<dbReference type="AlphaFoldDB" id="A0ABD3P6E9"/>
<dbReference type="Proteomes" id="UP001516023">
    <property type="component" value="Unassembled WGS sequence"/>
</dbReference>
<dbReference type="Gene3D" id="1.10.800.10">
    <property type="entry name" value="Aromatic amino acid hydroxylase"/>
    <property type="match status" value="1"/>
</dbReference>
<dbReference type="PROSITE" id="PS51410">
    <property type="entry name" value="BH4_AAA_HYDROXYL_2"/>
    <property type="match status" value="1"/>
</dbReference>
<evidence type="ECO:0000313" key="13">
    <source>
        <dbReference type="Proteomes" id="UP001516023"/>
    </source>
</evidence>
<dbReference type="GO" id="GO:0004505">
    <property type="term" value="F:phenylalanine 4-monooxygenase activity"/>
    <property type="evidence" value="ECO:0007669"/>
    <property type="project" value="UniProtKB-EC"/>
</dbReference>
<dbReference type="InterPro" id="IPR002912">
    <property type="entry name" value="ACT_dom"/>
</dbReference>
<dbReference type="GO" id="GO:0046872">
    <property type="term" value="F:metal ion binding"/>
    <property type="evidence" value="ECO:0007669"/>
    <property type="project" value="UniProtKB-KW"/>
</dbReference>
<dbReference type="PROSITE" id="PS00367">
    <property type="entry name" value="BH4_AAA_HYDROXYL_1"/>
    <property type="match status" value="1"/>
</dbReference>
<feature type="domain" description="Biopterin-dependent aromatic amino acid hydroxylase family profile" evidence="10">
    <location>
        <begin position="240"/>
        <end position="587"/>
    </location>
</feature>
<keyword evidence="6 8" id="KW-0408">Iron</keyword>
<organism evidence="12 13">
    <name type="scientific">Cyclotella cryptica</name>
    <dbReference type="NCBI Taxonomy" id="29204"/>
    <lineage>
        <taxon>Eukaryota</taxon>
        <taxon>Sar</taxon>
        <taxon>Stramenopiles</taxon>
        <taxon>Ochrophyta</taxon>
        <taxon>Bacillariophyta</taxon>
        <taxon>Coscinodiscophyceae</taxon>
        <taxon>Thalassiosirophycidae</taxon>
        <taxon>Stephanodiscales</taxon>
        <taxon>Stephanodiscaceae</taxon>
        <taxon>Cyclotella</taxon>
    </lineage>
</organism>
<evidence type="ECO:0000313" key="12">
    <source>
        <dbReference type="EMBL" id="KAL3783337.1"/>
    </source>
</evidence>
<name>A0ABD3P6E9_9STRA</name>
<dbReference type="SUPFAM" id="SSF56534">
    <property type="entry name" value="Aromatic aminoacid monoxygenases, catalytic and oligomerization domains"/>
    <property type="match status" value="1"/>
</dbReference>
<sequence>GRAFNEMAAGSRWLTKNNKKFCSVRTRIDHDAPIHSTNLPQPQLPIFRFLPKTTTTMTMIMMHARGGRLAKLNASISNNLNPTRWQIHRDKNVAGGIVNDISALRFSTSPDYLNYETWHRSNYEDAVRPSSKHPSDHAVVNGSRNDSNVIPWRSSATANSHYDGRALLELPRTSVLMELSDRVGALHDVLKYYWKYDVNITRIESRPVQNNSTKFDFFVDFHGKVGDPNVNALLNTLKGMTDKLLVLDEKEVHWFPRHISELDLIANRTLDAGTDLQADHPGFKDAEYRKRRAHLAQVALQYRIGQDIPLTEYSAAEVETWGVVWDKMEYLLEKYACKEYKKSMNLMKKHCDYNRNEIPQLSSISSFLQLQTNFRLRPVAGLISSRDFLNGLAFRTFFCTQYIRHPSMPLYTPEPDICHELLGHVPMFADRDFCDFSQEIGLASLGASEEDVLKLARCYWHSVEFGLCREDGKNKAYGAGLLSSFGELEYACKERGPDEVPSIGEDGTPTCPEIKPWDPAVAAAQDFPITTYQPVYFLAESLQDAKVKMRKYCEDLPRPFFALYNAQTESVHIDRPVRRCVGVPESS</sequence>
<feature type="binding site" evidence="8">
    <location>
        <position position="424"/>
    </location>
    <ligand>
        <name>Fe cation</name>
        <dbReference type="ChEBI" id="CHEBI:24875"/>
    </ligand>
</feature>
<evidence type="ECO:0000256" key="5">
    <source>
        <dbReference type="ARBA" id="ARBA00023002"/>
    </source>
</evidence>
<evidence type="ECO:0000256" key="3">
    <source>
        <dbReference type="ARBA" id="ARBA00011995"/>
    </source>
</evidence>
<evidence type="ECO:0000256" key="7">
    <source>
        <dbReference type="ARBA" id="ARBA00023033"/>
    </source>
</evidence>
<dbReference type="InterPro" id="IPR045865">
    <property type="entry name" value="ACT-like_dom_sf"/>
</dbReference>
<dbReference type="InterPro" id="IPR001273">
    <property type="entry name" value="ArAA_hydroxylase"/>
</dbReference>
<feature type="non-terminal residue" evidence="12">
    <location>
        <position position="1"/>
    </location>
</feature>
<dbReference type="CDD" id="cd04905">
    <property type="entry name" value="ACT_CM-PDT"/>
    <property type="match status" value="1"/>
</dbReference>
<keyword evidence="7" id="KW-0503">Monooxygenase</keyword>
<evidence type="ECO:0000259" key="11">
    <source>
        <dbReference type="PROSITE" id="PS51671"/>
    </source>
</evidence>
<dbReference type="EC" id="1.14.16.1" evidence="3"/>
<dbReference type="PROSITE" id="PS51671">
    <property type="entry name" value="ACT"/>
    <property type="match status" value="1"/>
</dbReference>
<dbReference type="InterPro" id="IPR019774">
    <property type="entry name" value="Aromatic-AA_hydroxylase_C"/>
</dbReference>
<evidence type="ECO:0000256" key="9">
    <source>
        <dbReference type="SAM" id="MobiDB-lite"/>
    </source>
</evidence>
<gene>
    <name evidence="12" type="ORF">HJC23_011101</name>
</gene>
<dbReference type="InterPro" id="IPR036329">
    <property type="entry name" value="Aro-AA_hydroxylase_C_sf"/>
</dbReference>
<dbReference type="Pfam" id="PF00351">
    <property type="entry name" value="Biopterin_H"/>
    <property type="match status" value="1"/>
</dbReference>
<dbReference type="PRINTS" id="PR00372">
    <property type="entry name" value="FYWHYDRXLASE"/>
</dbReference>
<keyword evidence="13" id="KW-1185">Reference proteome</keyword>
<accession>A0ABD3P6E9</accession>
<dbReference type="InterPro" id="IPR036951">
    <property type="entry name" value="ArAA_hydroxylase_sf"/>
</dbReference>
<reference evidence="12 13" key="1">
    <citation type="journal article" date="2020" name="G3 (Bethesda)">
        <title>Improved Reference Genome for Cyclotella cryptica CCMP332, a Model for Cell Wall Morphogenesis, Salinity Adaptation, and Lipid Production in Diatoms (Bacillariophyta).</title>
        <authorList>
            <person name="Roberts W.R."/>
            <person name="Downey K.M."/>
            <person name="Ruck E.C."/>
            <person name="Traller J.C."/>
            <person name="Alverson A.J."/>
        </authorList>
    </citation>
    <scope>NUCLEOTIDE SEQUENCE [LARGE SCALE GENOMIC DNA]</scope>
    <source>
        <strain evidence="12 13">CCMP332</strain>
    </source>
</reference>
<keyword evidence="4 8" id="KW-0479">Metal-binding</keyword>
<dbReference type="PANTHER" id="PTHR11473">
    <property type="entry name" value="AROMATIC AMINO ACID HYDROXYLASE"/>
    <property type="match status" value="1"/>
</dbReference>
<evidence type="ECO:0000256" key="6">
    <source>
        <dbReference type="ARBA" id="ARBA00023004"/>
    </source>
</evidence>
<evidence type="ECO:0000256" key="1">
    <source>
        <dbReference type="ARBA" id="ARBA00001954"/>
    </source>
</evidence>
<dbReference type="SUPFAM" id="SSF55021">
    <property type="entry name" value="ACT-like"/>
    <property type="match status" value="1"/>
</dbReference>
<evidence type="ECO:0000256" key="8">
    <source>
        <dbReference type="PIRSR" id="PIRSR601273-2"/>
    </source>
</evidence>